<evidence type="ECO:0000313" key="2">
    <source>
        <dbReference type="EMBL" id="MBW0507038.1"/>
    </source>
</evidence>
<gene>
    <name evidence="2" type="ORF">O181_046753</name>
</gene>
<accession>A0A9Q3HIV2</accession>
<comment type="caution">
    <text evidence="2">The sequence shown here is derived from an EMBL/GenBank/DDBJ whole genome shotgun (WGS) entry which is preliminary data.</text>
</comment>
<sequence length="799" mass="88354">MTDFYNLNNLKNLNINPNPNSTSTSSNPIDDQNLLNSNISLIHPSIKTSLSFSSTNSNHPSNHLQNLINNQHHFNSKPNSNSIHPNLKSQITPYGISLEHYRFGQNNQSNPINHLSNSNSNHPSNSINPFENSNPSNLTNHHSYPPSASSNLHDSAQLIEKNHIDSSNSYNHQTSTWPSSSLSTHSSLRSNSIQSDRDKYAPDFVRILSSDVNPYAPSIISSSDSNSHYRSSSGSFASSLRCPLLESHDSRRRHSDAGSILAMHPLPVMISNPQKGSSSFNYFNNSPHTPRVGPPISDFSINGSNNISSPSTYNSIPGGNLFVPLRRRFLPHLDGRLSFNKPRIETQLLGELLLALEEYVTAFGRRVKVSPSHQFGINGTSAAVVVAVAVTASGAVQSSNPSASDLAASDLIRAALDTQDDQDHDEDDHDGDDDDLDEDLDEDNDQADVNLQSDLSLNHHPTISQSSLNHQSRPSSQSSNRKKIGSKSKGKIDIRVLAELCEELENVTTEVVDVVPAFGEKLMQGHYGPLAVRARSSSSIKSFQQSSTHTQTNFQPDISLSSLSKPLTALERFSDYEPGGAKDTSDGGSRWWAERLLRDLLEGIFSETVVKSASVTNLLTVGSSPQRFASPTLTMPLISQRVEIFKDKNWSTVSSNESLEQSHSWGSLKRKGRINKIKRPGSIVREELEEESAEEDREIRESGRISAGPIEKDSKSTRDLIAEASQDLIIKKDWVGNRLQVKCSNTGLTNKEDRLKQHDLKQIDNGVLDEHRKELLDQGRKRWLAFKANQNEFISRGKF</sequence>
<keyword evidence="3" id="KW-1185">Reference proteome</keyword>
<feature type="compositionally biased region" description="Low complexity" evidence="1">
    <location>
        <begin position="109"/>
        <end position="128"/>
    </location>
</feature>
<feature type="compositionally biased region" description="Polar residues" evidence="1">
    <location>
        <begin position="449"/>
        <end position="479"/>
    </location>
</feature>
<feature type="region of interest" description="Disordered" evidence="1">
    <location>
        <begin position="418"/>
        <end position="487"/>
    </location>
</feature>
<name>A0A9Q3HIV2_9BASI</name>
<feature type="region of interest" description="Disordered" evidence="1">
    <location>
        <begin position="166"/>
        <end position="196"/>
    </location>
</feature>
<feature type="compositionally biased region" description="Low complexity" evidence="1">
    <location>
        <begin position="174"/>
        <end position="192"/>
    </location>
</feature>
<feature type="compositionally biased region" description="Acidic residues" evidence="1">
    <location>
        <begin position="418"/>
        <end position="446"/>
    </location>
</feature>
<feature type="region of interest" description="Disordered" evidence="1">
    <location>
        <begin position="105"/>
        <end position="151"/>
    </location>
</feature>
<dbReference type="EMBL" id="AVOT02019474">
    <property type="protein sequence ID" value="MBW0507038.1"/>
    <property type="molecule type" value="Genomic_DNA"/>
</dbReference>
<proteinExistence type="predicted"/>
<protein>
    <submittedName>
        <fullName evidence="2">Uncharacterized protein</fullName>
    </submittedName>
</protein>
<dbReference type="AlphaFoldDB" id="A0A9Q3HIV2"/>
<reference evidence="2" key="1">
    <citation type="submission" date="2021-03" db="EMBL/GenBank/DDBJ databases">
        <title>Draft genome sequence of rust myrtle Austropuccinia psidii MF-1, a brazilian biotype.</title>
        <authorList>
            <person name="Quecine M.C."/>
            <person name="Pachon D.M.R."/>
            <person name="Bonatelli M.L."/>
            <person name="Correr F.H."/>
            <person name="Franceschini L.M."/>
            <person name="Leite T.F."/>
            <person name="Margarido G.R.A."/>
            <person name="Almeida C.A."/>
            <person name="Ferrarezi J.A."/>
            <person name="Labate C.A."/>
        </authorList>
    </citation>
    <scope>NUCLEOTIDE SEQUENCE</scope>
    <source>
        <strain evidence="2">MF-1</strain>
    </source>
</reference>
<feature type="compositionally biased region" description="Polar residues" evidence="1">
    <location>
        <begin position="129"/>
        <end position="151"/>
    </location>
</feature>
<dbReference type="OrthoDB" id="2502402at2759"/>
<evidence type="ECO:0000313" key="3">
    <source>
        <dbReference type="Proteomes" id="UP000765509"/>
    </source>
</evidence>
<dbReference type="Proteomes" id="UP000765509">
    <property type="component" value="Unassembled WGS sequence"/>
</dbReference>
<organism evidence="2 3">
    <name type="scientific">Austropuccinia psidii MF-1</name>
    <dbReference type="NCBI Taxonomy" id="1389203"/>
    <lineage>
        <taxon>Eukaryota</taxon>
        <taxon>Fungi</taxon>
        <taxon>Dikarya</taxon>
        <taxon>Basidiomycota</taxon>
        <taxon>Pucciniomycotina</taxon>
        <taxon>Pucciniomycetes</taxon>
        <taxon>Pucciniales</taxon>
        <taxon>Sphaerophragmiaceae</taxon>
        <taxon>Austropuccinia</taxon>
    </lineage>
</organism>
<evidence type="ECO:0000256" key="1">
    <source>
        <dbReference type="SAM" id="MobiDB-lite"/>
    </source>
</evidence>